<sequence>MHVSSPRHRRGGAPNPIRIRRQSNSPLFAGRSPAPWSPAQPTPVSDGTINSPAFPVSPVSTTTDCERELSPSDVTPPTPRLTGHLAGYVWAEGSGKRRESVESRTGGVPETPVTTPMDVFWPAGLATAMRERREAMRELIGKGECVTSPRSPRWRDGGWRSLRRMSNFESRMIGGSGPYDEAAELSTMYERAVEAADENEGIEHMVSDGHGISGRVEMENESDEAVEHTVSAPRGVHGAGLSVYREGGGHAHPISWCKYPWIVLMLVLFMLFVPSNKDIF</sequence>
<dbReference type="eggNOG" id="ENOG502R2RY">
    <property type="taxonomic scope" value="Eukaryota"/>
</dbReference>
<gene>
    <name evidence="2" type="ORF">CSUB01_00778</name>
</gene>
<dbReference type="EMBL" id="JMSE01001414">
    <property type="protein sequence ID" value="KDN61457.1"/>
    <property type="molecule type" value="Genomic_DNA"/>
</dbReference>
<feature type="compositionally biased region" description="Basic residues" evidence="1">
    <location>
        <begin position="1"/>
        <end position="11"/>
    </location>
</feature>
<keyword evidence="3" id="KW-1185">Reference proteome</keyword>
<organism evidence="2 3">
    <name type="scientific">Colletotrichum sublineola</name>
    <name type="common">Sorghum anthracnose fungus</name>
    <dbReference type="NCBI Taxonomy" id="1173701"/>
    <lineage>
        <taxon>Eukaryota</taxon>
        <taxon>Fungi</taxon>
        <taxon>Dikarya</taxon>
        <taxon>Ascomycota</taxon>
        <taxon>Pezizomycotina</taxon>
        <taxon>Sordariomycetes</taxon>
        <taxon>Hypocreomycetidae</taxon>
        <taxon>Glomerellales</taxon>
        <taxon>Glomerellaceae</taxon>
        <taxon>Colletotrichum</taxon>
        <taxon>Colletotrichum graminicola species complex</taxon>
    </lineage>
</organism>
<comment type="caution">
    <text evidence="2">The sequence shown here is derived from an EMBL/GenBank/DDBJ whole genome shotgun (WGS) entry which is preliminary data.</text>
</comment>
<dbReference type="Proteomes" id="UP000027238">
    <property type="component" value="Unassembled WGS sequence"/>
</dbReference>
<feature type="region of interest" description="Disordered" evidence="1">
    <location>
        <begin position="96"/>
        <end position="115"/>
    </location>
</feature>
<feature type="compositionally biased region" description="Low complexity" evidence="1">
    <location>
        <begin position="105"/>
        <end position="115"/>
    </location>
</feature>
<feature type="compositionally biased region" description="Polar residues" evidence="1">
    <location>
        <begin position="42"/>
        <end position="51"/>
    </location>
</feature>
<dbReference type="AlphaFoldDB" id="A0A066WXL5"/>
<accession>A0A066WXL5</accession>
<evidence type="ECO:0000256" key="1">
    <source>
        <dbReference type="SAM" id="MobiDB-lite"/>
    </source>
</evidence>
<reference evidence="3" key="1">
    <citation type="journal article" date="2014" name="Genome Announc.">
        <title>Draft genome sequence of Colletotrichum sublineola, a destructive pathogen of cultivated sorghum.</title>
        <authorList>
            <person name="Baroncelli R."/>
            <person name="Sanz-Martin J.M."/>
            <person name="Rech G.E."/>
            <person name="Sukno S.A."/>
            <person name="Thon M.R."/>
        </authorList>
    </citation>
    <scope>NUCLEOTIDE SEQUENCE [LARGE SCALE GENOMIC DNA]</scope>
    <source>
        <strain evidence="3">TX430BB</strain>
    </source>
</reference>
<protein>
    <submittedName>
        <fullName evidence="2">Uncharacterized protein</fullName>
    </submittedName>
</protein>
<name>A0A066WXL5_COLSU</name>
<evidence type="ECO:0000313" key="2">
    <source>
        <dbReference type="EMBL" id="KDN61457.1"/>
    </source>
</evidence>
<dbReference type="HOGENOM" id="CLU_1001186_0_0_1"/>
<dbReference type="OMA" id="PNPIRIR"/>
<dbReference type="OrthoDB" id="4849139at2759"/>
<evidence type="ECO:0000313" key="3">
    <source>
        <dbReference type="Proteomes" id="UP000027238"/>
    </source>
</evidence>
<feature type="region of interest" description="Disordered" evidence="1">
    <location>
        <begin position="1"/>
        <end position="81"/>
    </location>
</feature>
<proteinExistence type="predicted"/>